<dbReference type="PANTHER" id="PTHR22852:SF0">
    <property type="entry name" value="DENTICLELESS PROTEIN HOMOLOG"/>
    <property type="match status" value="1"/>
</dbReference>
<feature type="region of interest" description="Disordered" evidence="7">
    <location>
        <begin position="650"/>
        <end position="712"/>
    </location>
</feature>
<comment type="caution">
    <text evidence="8">The sequence shown here is derived from an EMBL/GenBank/DDBJ whole genome shotgun (WGS) entry which is preliminary data.</text>
</comment>
<evidence type="ECO:0000256" key="1">
    <source>
        <dbReference type="ARBA" id="ARBA00004906"/>
    </source>
</evidence>
<sequence length="731" mass="82651">MAIFSTLMRRSNGIRNENRRTQKRFDVSSLLEGFESQSSDEHVIVGEEDGKSRSTIDIKQIVHKLRFPIADQLSKLGIKSYNQILALVDENGYTVLYDTNKSGQASVLKVCGMLETTEKIDVFKGHTSTVRSVAVRQEDDAVFATGSRDGHIMIWDRRCAKKDGHISPVNIIRNAHKLPTQLGGKIKKKSKLGPTRDSQQSVTAVVFQNNTSLVSAGAVDGCVKVWDIRKNFSNITTDPLPKQSFYYSGTSKKTHGYSSLVLDSSCTRLFASCTDDVIYMYDLTTSSQKPMSYYKGHQNNTFYIKSSISPDDQFLLSGSSDELAYIWEVSLFCNKKSLGLIPLDFYFAATLNNLSLIVHWYMFYLNLYLKEEIIIAVTSIQLLIDKPNKSPIILKGHRAEVSDVAWSNYDLTKYYKCKIATLSDDNTMRIWKLNRRLSEPNPGEVTGTAERTHREIDKKQYSSPSIQHWLNKSNKVSNNSPISVANKENTENKAEYNRQSNIENSRRPCKRKLVEDDEVENNPSKRRQILDEFESVVNLTLSPKKSEASPRKCQHLKVVLSPRKLPQEDLVSPKGVASNILNRISCGASPLARRPPFQNYVQSPTMNLPNLVYNGEINKINIRHRKCDKENSPVKGQKIDWLTKIRMNKEGSGSLKNNASSPKSKTGSPENSFRKVLFKKNSKSPTRKEGSQSSVESSSQSSQEIEERVKITPVKGMKSLLHYFQHKNSED</sequence>
<evidence type="ECO:0000313" key="9">
    <source>
        <dbReference type="Proteomes" id="UP001217089"/>
    </source>
</evidence>
<comment type="similarity">
    <text evidence="5">Belongs to the WD repeat cdt2 family.</text>
</comment>
<organism evidence="8 9">
    <name type="scientific">Tegillarca granosa</name>
    <name type="common">Malaysian cockle</name>
    <name type="synonym">Anadara granosa</name>
    <dbReference type="NCBI Taxonomy" id="220873"/>
    <lineage>
        <taxon>Eukaryota</taxon>
        <taxon>Metazoa</taxon>
        <taxon>Spiralia</taxon>
        <taxon>Lophotrochozoa</taxon>
        <taxon>Mollusca</taxon>
        <taxon>Bivalvia</taxon>
        <taxon>Autobranchia</taxon>
        <taxon>Pteriomorphia</taxon>
        <taxon>Arcoida</taxon>
        <taxon>Arcoidea</taxon>
        <taxon>Arcidae</taxon>
        <taxon>Tegillarca</taxon>
    </lineage>
</organism>
<comment type="pathway">
    <text evidence="1">Protein modification; protein ubiquitination.</text>
</comment>
<dbReference type="InterPro" id="IPR051865">
    <property type="entry name" value="WD-repeat_CDT2_adapter"/>
</dbReference>
<dbReference type="PANTHER" id="PTHR22852">
    <property type="entry name" value="LETHAL 2 DENTICLELESS PROTEIN RETINOIC ACID-REGULATED NUCLEAR MATRIX-ASSOCIATED PROTEIN"/>
    <property type="match status" value="1"/>
</dbReference>
<evidence type="ECO:0000256" key="3">
    <source>
        <dbReference type="ARBA" id="ARBA00022737"/>
    </source>
</evidence>
<evidence type="ECO:0000256" key="6">
    <source>
        <dbReference type="PROSITE-ProRule" id="PRU00221"/>
    </source>
</evidence>
<proteinExistence type="inferred from homology"/>
<dbReference type="PROSITE" id="PS50294">
    <property type="entry name" value="WD_REPEATS_REGION"/>
    <property type="match status" value="2"/>
</dbReference>
<keyword evidence="3" id="KW-0677">Repeat</keyword>
<feature type="region of interest" description="Disordered" evidence="7">
    <location>
        <begin position="441"/>
        <end position="523"/>
    </location>
</feature>
<keyword evidence="4" id="KW-0833">Ubl conjugation pathway</keyword>
<evidence type="ECO:0008006" key="10">
    <source>
        <dbReference type="Google" id="ProtNLM"/>
    </source>
</evidence>
<dbReference type="InterPro" id="IPR015943">
    <property type="entry name" value="WD40/YVTN_repeat-like_dom_sf"/>
</dbReference>
<dbReference type="PROSITE" id="PS50082">
    <property type="entry name" value="WD_REPEATS_2"/>
    <property type="match status" value="3"/>
</dbReference>
<evidence type="ECO:0000256" key="2">
    <source>
        <dbReference type="ARBA" id="ARBA00022574"/>
    </source>
</evidence>
<reference evidence="8 9" key="1">
    <citation type="submission" date="2022-12" db="EMBL/GenBank/DDBJ databases">
        <title>Chromosome-level genome of Tegillarca granosa.</title>
        <authorList>
            <person name="Kim J."/>
        </authorList>
    </citation>
    <scope>NUCLEOTIDE SEQUENCE [LARGE SCALE GENOMIC DNA]</scope>
    <source>
        <strain evidence="8">Teg-2019</strain>
        <tissue evidence="8">Adductor muscle</tissue>
    </source>
</reference>
<feature type="repeat" description="WD" evidence="6">
    <location>
        <begin position="394"/>
        <end position="434"/>
    </location>
</feature>
<feature type="compositionally biased region" description="Polar residues" evidence="7">
    <location>
        <begin position="461"/>
        <end position="487"/>
    </location>
</feature>
<feature type="repeat" description="WD" evidence="6">
    <location>
        <begin position="195"/>
        <end position="236"/>
    </location>
</feature>
<evidence type="ECO:0000313" key="8">
    <source>
        <dbReference type="EMBL" id="KAJ8308436.1"/>
    </source>
</evidence>
<evidence type="ECO:0000256" key="5">
    <source>
        <dbReference type="ARBA" id="ARBA00038344"/>
    </source>
</evidence>
<protein>
    <recommendedName>
        <fullName evidence="10">Denticleless protein homolog</fullName>
    </recommendedName>
</protein>
<dbReference type="Proteomes" id="UP001217089">
    <property type="component" value="Unassembled WGS sequence"/>
</dbReference>
<dbReference type="Pfam" id="PF00400">
    <property type="entry name" value="WD40"/>
    <property type="match status" value="4"/>
</dbReference>
<gene>
    <name evidence="8" type="ORF">KUTeg_013310</name>
</gene>
<dbReference type="SMART" id="SM00320">
    <property type="entry name" value="WD40"/>
    <property type="match status" value="5"/>
</dbReference>
<keyword evidence="9" id="KW-1185">Reference proteome</keyword>
<keyword evidence="2 6" id="KW-0853">WD repeat</keyword>
<dbReference type="SUPFAM" id="SSF50978">
    <property type="entry name" value="WD40 repeat-like"/>
    <property type="match status" value="1"/>
</dbReference>
<dbReference type="PROSITE" id="PS00678">
    <property type="entry name" value="WD_REPEATS_1"/>
    <property type="match status" value="2"/>
</dbReference>
<feature type="compositionally biased region" description="Polar residues" evidence="7">
    <location>
        <begin position="654"/>
        <end position="671"/>
    </location>
</feature>
<dbReference type="InterPro" id="IPR036322">
    <property type="entry name" value="WD40_repeat_dom_sf"/>
</dbReference>
<dbReference type="InterPro" id="IPR019775">
    <property type="entry name" value="WD40_repeat_CS"/>
</dbReference>
<evidence type="ECO:0000256" key="4">
    <source>
        <dbReference type="ARBA" id="ARBA00022786"/>
    </source>
</evidence>
<dbReference type="Gene3D" id="2.130.10.10">
    <property type="entry name" value="YVTN repeat-like/Quinoprotein amine dehydrogenase"/>
    <property type="match status" value="2"/>
</dbReference>
<feature type="repeat" description="WD" evidence="6">
    <location>
        <begin position="123"/>
        <end position="156"/>
    </location>
</feature>
<evidence type="ECO:0000256" key="7">
    <source>
        <dbReference type="SAM" id="MobiDB-lite"/>
    </source>
</evidence>
<feature type="compositionally biased region" description="Low complexity" evidence="7">
    <location>
        <begin position="691"/>
        <end position="703"/>
    </location>
</feature>
<accession>A0ABQ9ETB7</accession>
<name>A0ABQ9ETB7_TEGGR</name>
<dbReference type="EMBL" id="JARBDR010000657">
    <property type="protein sequence ID" value="KAJ8308436.1"/>
    <property type="molecule type" value="Genomic_DNA"/>
</dbReference>
<dbReference type="InterPro" id="IPR001680">
    <property type="entry name" value="WD40_rpt"/>
</dbReference>
<feature type="compositionally biased region" description="Basic and acidic residues" evidence="7">
    <location>
        <begin position="450"/>
        <end position="460"/>
    </location>
</feature>